<reference evidence="2 3" key="1">
    <citation type="journal article" date="2019" name="Int. J. Syst. Evol. Microbiol.">
        <title>The Global Catalogue of Microorganisms (GCM) 10K type strain sequencing project: providing services to taxonomists for standard genome sequencing and annotation.</title>
        <authorList>
            <consortium name="The Broad Institute Genomics Platform"/>
            <consortium name="The Broad Institute Genome Sequencing Center for Infectious Disease"/>
            <person name="Wu L."/>
            <person name="Ma J."/>
        </authorList>
    </citation>
    <scope>NUCLEOTIDE SEQUENCE [LARGE SCALE GENOMIC DNA]</scope>
    <source>
        <strain evidence="2 3">CGMCC 1.12124</strain>
    </source>
</reference>
<sequence length="146" mass="15653">MIRAILGLVGALAALFPDRAVDAFETVVLEEAGSEAKPWVGSAVRAEGVLAVAAGLLGGRAYAWLVNVTGVFGLVVFAVPRAYRAFAARLLYEEPDDVRWADRSTPVFRAVGATYALVALREFRRRRRRRSGDDGSGDGSVETVDA</sequence>
<keyword evidence="1" id="KW-1133">Transmembrane helix</keyword>
<evidence type="ECO:0000313" key="3">
    <source>
        <dbReference type="Proteomes" id="UP001596118"/>
    </source>
</evidence>
<feature type="transmembrane region" description="Helical" evidence="1">
    <location>
        <begin position="64"/>
        <end position="83"/>
    </location>
</feature>
<keyword evidence="3" id="KW-1185">Reference proteome</keyword>
<gene>
    <name evidence="2" type="ORF">ACFPM1_03130</name>
</gene>
<comment type="caution">
    <text evidence="2">The sequence shown here is derived from an EMBL/GenBank/DDBJ whole genome shotgun (WGS) entry which is preliminary data.</text>
</comment>
<organism evidence="2 3">
    <name type="scientific">Halorubrum rubrum</name>
    <dbReference type="NCBI Taxonomy" id="1126240"/>
    <lineage>
        <taxon>Archaea</taxon>
        <taxon>Methanobacteriati</taxon>
        <taxon>Methanobacteriota</taxon>
        <taxon>Stenosarchaea group</taxon>
        <taxon>Halobacteria</taxon>
        <taxon>Halobacteriales</taxon>
        <taxon>Haloferacaceae</taxon>
        <taxon>Halorubrum</taxon>
    </lineage>
</organism>
<protein>
    <recommendedName>
        <fullName evidence="4">DoxX family membrane protein</fullName>
    </recommendedName>
</protein>
<dbReference type="AlphaFoldDB" id="A0ABD5QYN2"/>
<accession>A0ABD5QYN2</accession>
<dbReference type="Proteomes" id="UP001596118">
    <property type="component" value="Unassembled WGS sequence"/>
</dbReference>
<evidence type="ECO:0000313" key="2">
    <source>
        <dbReference type="EMBL" id="MFC5277765.1"/>
    </source>
</evidence>
<keyword evidence="1" id="KW-0472">Membrane</keyword>
<proteinExistence type="predicted"/>
<dbReference type="RefSeq" id="WP_256412286.1">
    <property type="nucleotide sequence ID" value="NZ_JANHDM010000009.1"/>
</dbReference>
<dbReference type="EMBL" id="JBHSKY010000003">
    <property type="protein sequence ID" value="MFC5277765.1"/>
    <property type="molecule type" value="Genomic_DNA"/>
</dbReference>
<evidence type="ECO:0000256" key="1">
    <source>
        <dbReference type="SAM" id="Phobius"/>
    </source>
</evidence>
<evidence type="ECO:0008006" key="4">
    <source>
        <dbReference type="Google" id="ProtNLM"/>
    </source>
</evidence>
<name>A0ABD5QYN2_9EURY</name>
<keyword evidence="1" id="KW-0812">Transmembrane</keyword>